<feature type="region of interest" description="Disordered" evidence="1">
    <location>
        <begin position="1"/>
        <end position="27"/>
    </location>
</feature>
<evidence type="ECO:0000256" key="1">
    <source>
        <dbReference type="SAM" id="MobiDB-lite"/>
    </source>
</evidence>
<name>A0A840J225_9PSEU</name>
<organism evidence="3 4">
    <name type="scientific">Amycolatopsis jiangsuensis</name>
    <dbReference type="NCBI Taxonomy" id="1181879"/>
    <lineage>
        <taxon>Bacteria</taxon>
        <taxon>Bacillati</taxon>
        <taxon>Actinomycetota</taxon>
        <taxon>Actinomycetes</taxon>
        <taxon>Pseudonocardiales</taxon>
        <taxon>Pseudonocardiaceae</taxon>
        <taxon>Amycolatopsis</taxon>
    </lineage>
</organism>
<feature type="transmembrane region" description="Helical" evidence="2">
    <location>
        <begin position="37"/>
        <end position="60"/>
    </location>
</feature>
<evidence type="ECO:0000313" key="4">
    <source>
        <dbReference type="Proteomes" id="UP000581769"/>
    </source>
</evidence>
<protein>
    <submittedName>
        <fullName evidence="3">Uncharacterized protein</fullName>
    </submittedName>
</protein>
<proteinExistence type="predicted"/>
<evidence type="ECO:0000313" key="3">
    <source>
        <dbReference type="EMBL" id="MBB4687953.1"/>
    </source>
</evidence>
<evidence type="ECO:0000256" key="2">
    <source>
        <dbReference type="SAM" id="Phobius"/>
    </source>
</evidence>
<sequence>MTTPPFGAPPAPNPFQPPGHFSSPGPRRRLSGKVKGLIAGAIVLALGLGVLAAFGVGAIARSAGPPSAGSCLYLSQAGLDTQSYHDAACSDSRATYRVDDVIRGRSSCHGEDYVRFEIYGTSRTSRTPQRTLCLALNVSNGECLRDVDDESSISKVACSDPSAEARAVVHNGKRSSRSCGEEDAVLVYAGPPVRTVCLQPTGENI</sequence>
<feature type="compositionally biased region" description="Pro residues" evidence="1">
    <location>
        <begin position="1"/>
        <end position="17"/>
    </location>
</feature>
<reference evidence="3 4" key="1">
    <citation type="submission" date="2020-08" db="EMBL/GenBank/DDBJ databases">
        <title>Sequencing the genomes of 1000 actinobacteria strains.</title>
        <authorList>
            <person name="Klenk H.-P."/>
        </authorList>
    </citation>
    <scope>NUCLEOTIDE SEQUENCE [LARGE SCALE GENOMIC DNA]</scope>
    <source>
        <strain evidence="3 4">DSM 45859</strain>
    </source>
</reference>
<keyword evidence="4" id="KW-1185">Reference proteome</keyword>
<comment type="caution">
    <text evidence="3">The sequence shown here is derived from an EMBL/GenBank/DDBJ whole genome shotgun (WGS) entry which is preliminary data.</text>
</comment>
<keyword evidence="2" id="KW-0472">Membrane</keyword>
<dbReference type="EMBL" id="JACHMG010000001">
    <property type="protein sequence ID" value="MBB4687953.1"/>
    <property type="molecule type" value="Genomic_DNA"/>
</dbReference>
<keyword evidence="2" id="KW-1133">Transmembrane helix</keyword>
<dbReference type="AlphaFoldDB" id="A0A840J225"/>
<keyword evidence="2" id="KW-0812">Transmembrane</keyword>
<dbReference type="Proteomes" id="UP000581769">
    <property type="component" value="Unassembled WGS sequence"/>
</dbReference>
<gene>
    <name evidence="3" type="ORF">BJY18_005438</name>
</gene>
<accession>A0A840J225</accession>
<dbReference type="RefSeq" id="WP_184782722.1">
    <property type="nucleotide sequence ID" value="NZ_JACHMG010000001.1"/>
</dbReference>